<dbReference type="CDD" id="cd00093">
    <property type="entry name" value="HTH_XRE"/>
    <property type="match status" value="1"/>
</dbReference>
<protein>
    <recommendedName>
        <fullName evidence="1">HTH cro/C1-type domain-containing protein</fullName>
    </recommendedName>
</protein>
<gene>
    <name evidence="2" type="ORF">NBRC116591_35620</name>
</gene>
<dbReference type="Pfam" id="PF01381">
    <property type="entry name" value="HTH_3"/>
    <property type="match status" value="1"/>
</dbReference>
<evidence type="ECO:0000313" key="2">
    <source>
        <dbReference type="EMBL" id="GAA6169751.1"/>
    </source>
</evidence>
<keyword evidence="3" id="KW-1185">Reference proteome</keyword>
<dbReference type="EMBL" id="BAABWN010000014">
    <property type="protein sequence ID" value="GAA6169751.1"/>
    <property type="molecule type" value="Genomic_DNA"/>
</dbReference>
<dbReference type="Gene3D" id="1.10.260.40">
    <property type="entry name" value="lambda repressor-like DNA-binding domains"/>
    <property type="match status" value="1"/>
</dbReference>
<proteinExistence type="predicted"/>
<comment type="caution">
    <text evidence="2">The sequence shown here is derived from an EMBL/GenBank/DDBJ whole genome shotgun (WGS) entry which is preliminary data.</text>
</comment>
<accession>A0ABQ0ADM8</accession>
<sequence length="198" mass="22226">MYITPDQSIKAREQLSMSQSKAASAAGINRAYLSEFESSKRVLEDNARDKLTRFYKEQGWKPDVNVPVVQSLNSDKHGLTLVDGMVVGANVSKNVQEQLLAEMYELETEIEELMERPVKQLLFGGLDENDSLSRSIRPLLLMCRQNEIKKILQGRIDGPYSEANGSDRKSINTIGDYIEATMKNAVPDRFPEGLQKSA</sequence>
<dbReference type="Proteomes" id="UP001465153">
    <property type="component" value="Unassembled WGS sequence"/>
</dbReference>
<organism evidence="2 3">
    <name type="scientific">Sessilibacter corallicola</name>
    <dbReference type="NCBI Taxonomy" id="2904075"/>
    <lineage>
        <taxon>Bacteria</taxon>
        <taxon>Pseudomonadati</taxon>
        <taxon>Pseudomonadota</taxon>
        <taxon>Gammaproteobacteria</taxon>
        <taxon>Cellvibrionales</taxon>
        <taxon>Cellvibrionaceae</taxon>
        <taxon>Sessilibacter</taxon>
    </lineage>
</organism>
<evidence type="ECO:0000313" key="3">
    <source>
        <dbReference type="Proteomes" id="UP001465153"/>
    </source>
</evidence>
<reference evidence="2 3" key="1">
    <citation type="submission" date="2024-04" db="EMBL/GenBank/DDBJ databases">
        <title>Draft genome sequence of Sessilibacter corallicola NBRC 116591.</title>
        <authorList>
            <person name="Miyakawa T."/>
            <person name="Kusuya Y."/>
            <person name="Miura T."/>
        </authorList>
    </citation>
    <scope>NUCLEOTIDE SEQUENCE [LARGE SCALE GENOMIC DNA]</scope>
    <source>
        <strain evidence="2 3">KU-00831-HH</strain>
    </source>
</reference>
<evidence type="ECO:0000259" key="1">
    <source>
        <dbReference type="PROSITE" id="PS50943"/>
    </source>
</evidence>
<name>A0ABQ0ADM8_9GAMM</name>
<dbReference type="InterPro" id="IPR001387">
    <property type="entry name" value="Cro/C1-type_HTH"/>
</dbReference>
<dbReference type="PROSITE" id="PS50943">
    <property type="entry name" value="HTH_CROC1"/>
    <property type="match status" value="1"/>
</dbReference>
<dbReference type="InterPro" id="IPR010982">
    <property type="entry name" value="Lambda_DNA-bd_dom_sf"/>
</dbReference>
<feature type="domain" description="HTH cro/C1-type" evidence="1">
    <location>
        <begin position="10"/>
        <end position="41"/>
    </location>
</feature>
<dbReference type="RefSeq" id="WP_353304204.1">
    <property type="nucleotide sequence ID" value="NZ_BAABWN010000014.1"/>
</dbReference>
<dbReference type="SUPFAM" id="SSF47413">
    <property type="entry name" value="lambda repressor-like DNA-binding domains"/>
    <property type="match status" value="1"/>
</dbReference>